<dbReference type="EMBL" id="RSTY01000008">
    <property type="protein sequence ID" value="MIU26049.1"/>
    <property type="molecule type" value="Genomic_DNA"/>
</dbReference>
<dbReference type="InterPro" id="IPR010998">
    <property type="entry name" value="Integrase_recombinase_N"/>
</dbReference>
<evidence type="ECO:0000313" key="6">
    <source>
        <dbReference type="EMBL" id="MIT43956.1"/>
    </source>
</evidence>
<keyword evidence="2" id="KW-0229">DNA integration</keyword>
<dbReference type="Gene3D" id="1.10.150.130">
    <property type="match status" value="1"/>
</dbReference>
<dbReference type="Pfam" id="PF00589">
    <property type="entry name" value="Phage_integrase"/>
    <property type="match status" value="1"/>
</dbReference>
<evidence type="ECO:0000256" key="2">
    <source>
        <dbReference type="ARBA" id="ARBA00022908"/>
    </source>
</evidence>
<dbReference type="AlphaFoldDB" id="A0A3R0FVC5"/>
<dbReference type="Proteomes" id="UP000885302">
    <property type="component" value="Unassembled WGS sequence"/>
</dbReference>
<dbReference type="InterPro" id="IPR025166">
    <property type="entry name" value="Integrase_DNA_bind_dom"/>
</dbReference>
<dbReference type="Gene3D" id="3.30.160.390">
    <property type="entry name" value="Integrase, DNA-binding domain"/>
    <property type="match status" value="1"/>
</dbReference>
<dbReference type="PANTHER" id="PTHR30629">
    <property type="entry name" value="PROPHAGE INTEGRASE"/>
    <property type="match status" value="1"/>
</dbReference>
<dbReference type="GO" id="GO:0006310">
    <property type="term" value="P:DNA recombination"/>
    <property type="evidence" value="ECO:0007669"/>
    <property type="project" value="UniProtKB-KW"/>
</dbReference>
<dbReference type="EMBL" id="RSTW01000007">
    <property type="protein sequence ID" value="MIT43956.1"/>
    <property type="molecule type" value="Genomic_DNA"/>
</dbReference>
<protein>
    <submittedName>
        <fullName evidence="7">DUF4102 domain-containing protein</fullName>
    </submittedName>
</protein>
<dbReference type="Pfam" id="PF13356">
    <property type="entry name" value="Arm-DNA-bind_3"/>
    <property type="match status" value="1"/>
</dbReference>
<dbReference type="GO" id="GO:0015074">
    <property type="term" value="P:DNA integration"/>
    <property type="evidence" value="ECO:0007669"/>
    <property type="project" value="UniProtKB-KW"/>
</dbReference>
<keyword evidence="4" id="KW-0233">DNA recombination</keyword>
<gene>
    <name evidence="6" type="ORF">ATQ15_10465</name>
    <name evidence="7" type="ORF">ATR96_14395</name>
</gene>
<name>A0A3R0FVC5_SALER</name>
<evidence type="ECO:0000256" key="1">
    <source>
        <dbReference type="ARBA" id="ARBA00008857"/>
    </source>
</evidence>
<evidence type="ECO:0000256" key="3">
    <source>
        <dbReference type="ARBA" id="ARBA00023125"/>
    </source>
</evidence>
<reference evidence="7" key="1">
    <citation type="submission" date="2018-07" db="EMBL/GenBank/DDBJ databases">
        <authorList>
            <consortium name="GenomeTrakr network: Whole genome sequencing for foodborne pathogen traceback"/>
        </authorList>
    </citation>
    <scope>NUCLEOTIDE SEQUENCE [LARGE SCALE GENOMIC DNA]</scope>
    <source>
        <strain evidence="6">CFSAN034452</strain>
        <strain evidence="7">MOD1-Lipp-451</strain>
    </source>
</reference>
<evidence type="ECO:0000259" key="5">
    <source>
        <dbReference type="PROSITE" id="PS51898"/>
    </source>
</evidence>
<evidence type="ECO:0000256" key="4">
    <source>
        <dbReference type="ARBA" id="ARBA00023172"/>
    </source>
</evidence>
<dbReference type="PANTHER" id="PTHR30629:SF2">
    <property type="entry name" value="PROPHAGE INTEGRASE INTS-RELATED"/>
    <property type="match status" value="1"/>
</dbReference>
<dbReference type="Pfam" id="PF22022">
    <property type="entry name" value="Phage_int_M"/>
    <property type="match status" value="1"/>
</dbReference>
<sequence length="407" mass="47364">MTGTNKLSDKRLKSLLGVARDAPAMFADGEGLSVRASKQGKLSWVFSYRLGGRDSRLERLTLGKYPDMSLKMARDKRDKCRQWLAGGFDPKTELELSTQETLKPVTVKDALEYWLVNYARKKRSDEELIRAQFCKHIYPRLGHYPIARCETRHWVTCFDAISEKQPKTAGRMLQNSKQALRFCKVRRYASSDALAFLTVQDVGESFGRRDRVLSDNELADLWRFTYNNRQRDYYPRLLKILILFGCRTMEARLSKWSEWDFSLWLWTVPKEHSKTREKIVRPIPEGIRHWLEDLKRETAKTGLLLGEERTRQSVSLKGRRLYKTFHHAEQWTLHDLRRTFSTGLSDSGIAPHIVELLLGHALQGAMAIYNKSLYIPEKLSALNTWFDRLEVISGNHDNVSLLKVKRK</sequence>
<dbReference type="InterPro" id="IPR053876">
    <property type="entry name" value="Phage_int_M"/>
</dbReference>
<dbReference type="InterPro" id="IPR050808">
    <property type="entry name" value="Phage_Integrase"/>
</dbReference>
<organism evidence="7">
    <name type="scientific">Salmonella enterica</name>
    <name type="common">Salmonella choleraesuis</name>
    <dbReference type="NCBI Taxonomy" id="28901"/>
    <lineage>
        <taxon>Bacteria</taxon>
        <taxon>Pseudomonadati</taxon>
        <taxon>Pseudomonadota</taxon>
        <taxon>Gammaproteobacteria</taxon>
        <taxon>Enterobacterales</taxon>
        <taxon>Enterobacteriaceae</taxon>
        <taxon>Salmonella</taxon>
    </lineage>
</organism>
<dbReference type="InterPro" id="IPR002104">
    <property type="entry name" value="Integrase_catalytic"/>
</dbReference>
<dbReference type="InterPro" id="IPR013762">
    <property type="entry name" value="Integrase-like_cat_sf"/>
</dbReference>
<dbReference type="InterPro" id="IPR038488">
    <property type="entry name" value="Integrase_DNA-bd_sf"/>
</dbReference>
<dbReference type="Proteomes" id="UP000885418">
    <property type="component" value="Unassembled WGS sequence"/>
</dbReference>
<accession>A0A3R0FVC5</accession>
<dbReference type="CDD" id="cd00801">
    <property type="entry name" value="INT_P4_C"/>
    <property type="match status" value="1"/>
</dbReference>
<keyword evidence="3" id="KW-0238">DNA-binding</keyword>
<comment type="caution">
    <text evidence="7">The sequence shown here is derived from an EMBL/GenBank/DDBJ whole genome shotgun (WGS) entry which is preliminary data.</text>
</comment>
<dbReference type="PROSITE" id="PS51898">
    <property type="entry name" value="TYR_RECOMBINASE"/>
    <property type="match status" value="1"/>
</dbReference>
<evidence type="ECO:0000313" key="7">
    <source>
        <dbReference type="EMBL" id="MIU26049.1"/>
    </source>
</evidence>
<proteinExistence type="inferred from homology"/>
<feature type="domain" description="Tyr recombinase" evidence="5">
    <location>
        <begin position="208"/>
        <end position="383"/>
    </location>
</feature>
<dbReference type="Gene3D" id="1.10.443.10">
    <property type="entry name" value="Intergrase catalytic core"/>
    <property type="match status" value="1"/>
</dbReference>
<dbReference type="GO" id="GO:0003677">
    <property type="term" value="F:DNA binding"/>
    <property type="evidence" value="ECO:0007669"/>
    <property type="project" value="UniProtKB-KW"/>
</dbReference>
<dbReference type="SUPFAM" id="SSF56349">
    <property type="entry name" value="DNA breaking-rejoining enzymes"/>
    <property type="match status" value="1"/>
</dbReference>
<comment type="similarity">
    <text evidence="1">Belongs to the 'phage' integrase family.</text>
</comment>
<dbReference type="InterPro" id="IPR011010">
    <property type="entry name" value="DNA_brk_join_enz"/>
</dbReference>